<dbReference type="PANTHER" id="PTHR43314">
    <property type="match status" value="1"/>
</dbReference>
<keyword evidence="4" id="KW-0521">NADP</keyword>
<proteinExistence type="predicted"/>
<evidence type="ECO:0000256" key="2">
    <source>
        <dbReference type="ARBA" id="ARBA00022630"/>
    </source>
</evidence>
<sequence length="284" mass="31426">MTTRPQNDEGRLFSARLLRSERITPAASPEEVRNLVFHTEDLAFDGRTGQCIRVLAPGQFGNPHHARLYSLAEVDDAASEATEFTLCVRRCHYVDDFSGQEYPGVASNYLCDLRPGGEIRFAGPIGYPFSVPADPRADILMIGMGTGIAPFRGLVRDIYRGHGGWQGRVRLFHGARSGIEMLYMNEENRDLALYYDEATFRAFQAVSPRPHFAEPVAIDEALARNAAEVWDMLQGADARVFVAGPQAMQATVDKAIAAMAGSAEAWASLRQKLVDSGRWQEVLY</sequence>
<dbReference type="InterPro" id="IPR001433">
    <property type="entry name" value="OxRdtase_FAD/NAD-bd"/>
</dbReference>
<gene>
    <name evidence="7" type="ORF">DSYM_18100</name>
</gene>
<dbReference type="SUPFAM" id="SSF63380">
    <property type="entry name" value="Riboflavin synthase domain-like"/>
    <property type="match status" value="1"/>
</dbReference>
<evidence type="ECO:0000313" key="8">
    <source>
        <dbReference type="Proteomes" id="UP000662914"/>
    </source>
</evidence>
<dbReference type="Gene3D" id="3.40.50.80">
    <property type="entry name" value="Nucleotide-binding domain of ferredoxin-NADP reductase (FNR) module"/>
    <property type="match status" value="1"/>
</dbReference>
<dbReference type="KEGG" id="ddz:DSYM_18100"/>
<dbReference type="InterPro" id="IPR039261">
    <property type="entry name" value="FNR_nucleotide-bd"/>
</dbReference>
<dbReference type="EMBL" id="AP021857">
    <property type="protein sequence ID" value="BBO21111.1"/>
    <property type="molecule type" value="Genomic_DNA"/>
</dbReference>
<keyword evidence="5" id="KW-0560">Oxidoreductase</keyword>
<dbReference type="InterPro" id="IPR017927">
    <property type="entry name" value="FAD-bd_FR_type"/>
</dbReference>
<reference evidence="7" key="1">
    <citation type="journal article" name="DNA Res.">
        <title>The physiological potential of anammox bacteria as revealed by their core genome structure.</title>
        <authorList>
            <person name="Okubo T."/>
            <person name="Toyoda A."/>
            <person name="Fukuhara K."/>
            <person name="Uchiyama I."/>
            <person name="Harigaya Y."/>
            <person name="Kuroiwa M."/>
            <person name="Suzuki T."/>
            <person name="Murakami Y."/>
            <person name="Suwa Y."/>
            <person name="Takami H."/>
        </authorList>
    </citation>
    <scope>NUCLEOTIDE SEQUENCE</scope>
    <source>
        <strain evidence="7">317325-3</strain>
    </source>
</reference>
<keyword evidence="3" id="KW-0274">FAD</keyword>
<comment type="cofactor">
    <cofactor evidence="1">
        <name>FAD</name>
        <dbReference type="ChEBI" id="CHEBI:57692"/>
    </cofactor>
</comment>
<evidence type="ECO:0000259" key="6">
    <source>
        <dbReference type="PROSITE" id="PS51384"/>
    </source>
</evidence>
<dbReference type="GO" id="GO:0016491">
    <property type="term" value="F:oxidoreductase activity"/>
    <property type="evidence" value="ECO:0007669"/>
    <property type="project" value="UniProtKB-KW"/>
</dbReference>
<feature type="domain" description="FAD-binding FR-type" evidence="6">
    <location>
        <begin position="10"/>
        <end position="131"/>
    </location>
</feature>
<dbReference type="PRINTS" id="PR00371">
    <property type="entry name" value="FPNCR"/>
</dbReference>
<protein>
    <submittedName>
        <fullName evidence="7">Oxidoreductase</fullName>
    </submittedName>
</protein>
<dbReference type="AlphaFoldDB" id="A0A809S5F1"/>
<organism evidence="7 8">
    <name type="scientific">Candidatus Desulfobacillus denitrificans</name>
    <dbReference type="NCBI Taxonomy" id="2608985"/>
    <lineage>
        <taxon>Bacteria</taxon>
        <taxon>Pseudomonadati</taxon>
        <taxon>Pseudomonadota</taxon>
        <taxon>Betaproteobacteria</taxon>
        <taxon>Candidatus Desulfobacillus</taxon>
    </lineage>
</organism>
<dbReference type="SUPFAM" id="SSF52343">
    <property type="entry name" value="Ferredoxin reductase-like, C-terminal NADP-linked domain"/>
    <property type="match status" value="1"/>
</dbReference>
<evidence type="ECO:0000313" key="7">
    <source>
        <dbReference type="EMBL" id="BBO21111.1"/>
    </source>
</evidence>
<evidence type="ECO:0000256" key="1">
    <source>
        <dbReference type="ARBA" id="ARBA00001974"/>
    </source>
</evidence>
<dbReference type="InterPro" id="IPR015701">
    <property type="entry name" value="FNR"/>
</dbReference>
<dbReference type="PROSITE" id="PS51384">
    <property type="entry name" value="FAD_FR"/>
    <property type="match status" value="1"/>
</dbReference>
<dbReference type="Pfam" id="PF00175">
    <property type="entry name" value="NAD_binding_1"/>
    <property type="match status" value="1"/>
</dbReference>
<keyword evidence="2" id="KW-0285">Flavoprotein</keyword>
<name>A0A809S5F1_9PROT</name>
<accession>A0A809S5F1</accession>
<dbReference type="Gene3D" id="2.40.30.10">
    <property type="entry name" value="Translation factors"/>
    <property type="match status" value="1"/>
</dbReference>
<dbReference type="Proteomes" id="UP000662914">
    <property type="component" value="Chromosome"/>
</dbReference>
<dbReference type="InterPro" id="IPR017938">
    <property type="entry name" value="Riboflavin_synthase-like_b-brl"/>
</dbReference>
<dbReference type="InterPro" id="IPR001709">
    <property type="entry name" value="Flavoprot_Pyr_Nucl_cyt_Rdtase"/>
</dbReference>
<evidence type="ECO:0000256" key="3">
    <source>
        <dbReference type="ARBA" id="ARBA00022827"/>
    </source>
</evidence>
<evidence type="ECO:0000256" key="5">
    <source>
        <dbReference type="ARBA" id="ARBA00023002"/>
    </source>
</evidence>
<evidence type="ECO:0000256" key="4">
    <source>
        <dbReference type="ARBA" id="ARBA00022857"/>
    </source>
</evidence>